<sequence>MGLARLFHCFDWAPADGTGPGDIDRAEVYRMTMPKAVPLVAVARPRLPRHVYGNIGVALKEAMSGLNVLWGGHKALRFRMSRLRRVKNLPTTALT</sequence>
<reference evidence="1" key="1">
    <citation type="journal article" date="2023" name="Nat. Commun.">
        <title>Diploid and tetraploid genomes of Acorus and the evolution of monocots.</title>
        <authorList>
            <person name="Ma L."/>
            <person name="Liu K.W."/>
            <person name="Li Z."/>
            <person name="Hsiao Y.Y."/>
            <person name="Qi Y."/>
            <person name="Fu T."/>
            <person name="Tang G.D."/>
            <person name="Zhang D."/>
            <person name="Sun W.H."/>
            <person name="Liu D.K."/>
            <person name="Li Y."/>
            <person name="Chen G.Z."/>
            <person name="Liu X.D."/>
            <person name="Liao X.Y."/>
            <person name="Jiang Y.T."/>
            <person name="Yu X."/>
            <person name="Hao Y."/>
            <person name="Huang J."/>
            <person name="Zhao X.W."/>
            <person name="Ke S."/>
            <person name="Chen Y.Y."/>
            <person name="Wu W.L."/>
            <person name="Hsu J.L."/>
            <person name="Lin Y.F."/>
            <person name="Huang M.D."/>
            <person name="Li C.Y."/>
            <person name="Huang L."/>
            <person name="Wang Z.W."/>
            <person name="Zhao X."/>
            <person name="Zhong W.Y."/>
            <person name="Peng D.H."/>
            <person name="Ahmad S."/>
            <person name="Lan S."/>
            <person name="Zhang J.S."/>
            <person name="Tsai W.C."/>
            <person name="Van de Peer Y."/>
            <person name="Liu Z.J."/>
        </authorList>
    </citation>
    <scope>NUCLEOTIDE SEQUENCE</scope>
    <source>
        <strain evidence="1">CP</strain>
    </source>
</reference>
<gene>
    <name evidence="1" type="ORF">QJS10_CPA09g00668</name>
</gene>
<dbReference type="Proteomes" id="UP001180020">
    <property type="component" value="Unassembled WGS sequence"/>
</dbReference>
<evidence type="ECO:0000313" key="1">
    <source>
        <dbReference type="EMBL" id="KAK1307631.1"/>
    </source>
</evidence>
<reference evidence="1" key="2">
    <citation type="submission" date="2023-06" db="EMBL/GenBank/DDBJ databases">
        <authorList>
            <person name="Ma L."/>
            <person name="Liu K.-W."/>
            <person name="Li Z."/>
            <person name="Hsiao Y.-Y."/>
            <person name="Qi Y."/>
            <person name="Fu T."/>
            <person name="Tang G."/>
            <person name="Zhang D."/>
            <person name="Sun W.-H."/>
            <person name="Liu D.-K."/>
            <person name="Li Y."/>
            <person name="Chen G.-Z."/>
            <person name="Liu X.-D."/>
            <person name="Liao X.-Y."/>
            <person name="Jiang Y.-T."/>
            <person name="Yu X."/>
            <person name="Hao Y."/>
            <person name="Huang J."/>
            <person name="Zhao X.-W."/>
            <person name="Ke S."/>
            <person name="Chen Y.-Y."/>
            <person name="Wu W.-L."/>
            <person name="Hsu J.-L."/>
            <person name="Lin Y.-F."/>
            <person name="Huang M.-D."/>
            <person name="Li C.-Y."/>
            <person name="Huang L."/>
            <person name="Wang Z.-W."/>
            <person name="Zhao X."/>
            <person name="Zhong W.-Y."/>
            <person name="Peng D.-H."/>
            <person name="Ahmad S."/>
            <person name="Lan S."/>
            <person name="Zhang J.-S."/>
            <person name="Tsai W.-C."/>
            <person name="Van De Peer Y."/>
            <person name="Liu Z.-J."/>
        </authorList>
    </citation>
    <scope>NUCLEOTIDE SEQUENCE</scope>
    <source>
        <strain evidence="1">CP</strain>
        <tissue evidence="1">Leaves</tissue>
    </source>
</reference>
<name>A0AAV9E2I4_ACOCL</name>
<dbReference type="AlphaFoldDB" id="A0AAV9E2I4"/>
<evidence type="ECO:0000313" key="2">
    <source>
        <dbReference type="Proteomes" id="UP001180020"/>
    </source>
</evidence>
<organism evidence="1 2">
    <name type="scientific">Acorus calamus</name>
    <name type="common">Sweet flag</name>
    <dbReference type="NCBI Taxonomy" id="4465"/>
    <lineage>
        <taxon>Eukaryota</taxon>
        <taxon>Viridiplantae</taxon>
        <taxon>Streptophyta</taxon>
        <taxon>Embryophyta</taxon>
        <taxon>Tracheophyta</taxon>
        <taxon>Spermatophyta</taxon>
        <taxon>Magnoliopsida</taxon>
        <taxon>Liliopsida</taxon>
        <taxon>Acoraceae</taxon>
        <taxon>Acorus</taxon>
    </lineage>
</organism>
<protein>
    <submittedName>
        <fullName evidence="1">Uncharacterized protein</fullName>
    </submittedName>
</protein>
<comment type="caution">
    <text evidence="1">The sequence shown here is derived from an EMBL/GenBank/DDBJ whole genome shotgun (WGS) entry which is preliminary data.</text>
</comment>
<keyword evidence="2" id="KW-1185">Reference proteome</keyword>
<proteinExistence type="predicted"/>
<dbReference type="EMBL" id="JAUJYO010000009">
    <property type="protein sequence ID" value="KAK1307631.1"/>
    <property type="molecule type" value="Genomic_DNA"/>
</dbReference>
<accession>A0AAV9E2I4</accession>